<feature type="transmembrane region" description="Helical" evidence="1">
    <location>
        <begin position="90"/>
        <end position="108"/>
    </location>
</feature>
<comment type="caution">
    <text evidence="2">The sequence shown here is derived from an EMBL/GenBank/DDBJ whole genome shotgun (WGS) entry which is preliminary data.</text>
</comment>
<protein>
    <submittedName>
        <fullName evidence="2">DoxX family membrane protein</fullName>
    </submittedName>
</protein>
<name>A0ABP7C8B8_9MICC</name>
<dbReference type="EMBL" id="BAABEO010000011">
    <property type="protein sequence ID" value="GAA3680680.1"/>
    <property type="molecule type" value="Genomic_DNA"/>
</dbReference>
<keyword evidence="1" id="KW-0472">Membrane</keyword>
<organism evidence="2 3">
    <name type="scientific">Arthrobacter ginkgonis</name>
    <dbReference type="NCBI Taxonomy" id="1630594"/>
    <lineage>
        <taxon>Bacteria</taxon>
        <taxon>Bacillati</taxon>
        <taxon>Actinomycetota</taxon>
        <taxon>Actinomycetes</taxon>
        <taxon>Micrococcales</taxon>
        <taxon>Micrococcaceae</taxon>
        <taxon>Arthrobacter</taxon>
    </lineage>
</organism>
<evidence type="ECO:0000313" key="2">
    <source>
        <dbReference type="EMBL" id="GAA3680680.1"/>
    </source>
</evidence>
<reference evidence="3" key="1">
    <citation type="journal article" date="2019" name="Int. J. Syst. Evol. Microbiol.">
        <title>The Global Catalogue of Microorganisms (GCM) 10K type strain sequencing project: providing services to taxonomists for standard genome sequencing and annotation.</title>
        <authorList>
            <consortium name="The Broad Institute Genomics Platform"/>
            <consortium name="The Broad Institute Genome Sequencing Center for Infectious Disease"/>
            <person name="Wu L."/>
            <person name="Ma J."/>
        </authorList>
    </citation>
    <scope>NUCLEOTIDE SEQUENCE [LARGE SCALE GENOMIC DNA]</scope>
    <source>
        <strain evidence="3">JCM 30742</strain>
    </source>
</reference>
<evidence type="ECO:0000256" key="1">
    <source>
        <dbReference type="SAM" id="Phobius"/>
    </source>
</evidence>
<keyword evidence="1" id="KW-0812">Transmembrane</keyword>
<accession>A0ABP7C8B8</accession>
<dbReference type="Proteomes" id="UP001500752">
    <property type="component" value="Unassembled WGS sequence"/>
</dbReference>
<dbReference type="RefSeq" id="WP_345150245.1">
    <property type="nucleotide sequence ID" value="NZ_BAABEO010000011.1"/>
</dbReference>
<gene>
    <name evidence="2" type="ORF">GCM10023081_18530</name>
</gene>
<evidence type="ECO:0000313" key="3">
    <source>
        <dbReference type="Proteomes" id="UP001500752"/>
    </source>
</evidence>
<keyword evidence="3" id="KW-1185">Reference proteome</keyword>
<keyword evidence="1" id="KW-1133">Transmembrane helix</keyword>
<sequence length="180" mass="18781">MTVVETRPGLRAAAAPAPEPLAASARRALAVLRILLGSVFLWAFVDKAFGFGFATPPERAWIAGGSPTTGYLGNLEGTLAPVFGALAGQAWVDVSFMLGMLAVGAALVLGIALRAAAVGGTLIMGLMWLSALPLANNPLVDEHLIYAAALWVLAAARAGRTWGLARTWESLAHRRLRLLG</sequence>
<feature type="transmembrane region" description="Helical" evidence="1">
    <location>
        <begin position="28"/>
        <end position="45"/>
    </location>
</feature>
<proteinExistence type="predicted"/>